<dbReference type="InterPro" id="IPR014284">
    <property type="entry name" value="RNA_pol_sigma-70_dom"/>
</dbReference>
<sequence>MPEATPDVPDRQAIGALYSDHHGWLFGWLRKRLGCPQNAADVAHDTFARILASRAQLNLREPRAFLATTARRLLIDRARRSKIEQAYLEALYQAAEDLEGFPSPEQIMQAVQALEQIALALRGLSDKAQQAFLLRHLDGLGHAEIAARLGVSTKMVQKYLVQALLHCHRRLDGAP</sequence>
<feature type="domain" description="RNA polymerase sigma factor 70 region 4 type 2" evidence="6">
    <location>
        <begin position="115"/>
        <end position="167"/>
    </location>
</feature>
<name>A0A4Q9QMM0_9GAMM</name>
<evidence type="ECO:0000259" key="6">
    <source>
        <dbReference type="Pfam" id="PF08281"/>
    </source>
</evidence>
<dbReference type="OrthoDB" id="9180690at2"/>
<dbReference type="InterPro" id="IPR013325">
    <property type="entry name" value="RNA_pol_sigma_r2"/>
</dbReference>
<dbReference type="InterPro" id="IPR013324">
    <property type="entry name" value="RNA_pol_sigma_r3/r4-like"/>
</dbReference>
<evidence type="ECO:0000256" key="3">
    <source>
        <dbReference type="ARBA" id="ARBA00023082"/>
    </source>
</evidence>
<evidence type="ECO:0000256" key="1">
    <source>
        <dbReference type="ARBA" id="ARBA00010641"/>
    </source>
</evidence>
<comment type="caution">
    <text evidence="7">The sequence shown here is derived from an EMBL/GenBank/DDBJ whole genome shotgun (WGS) entry which is preliminary data.</text>
</comment>
<dbReference type="Pfam" id="PF08281">
    <property type="entry name" value="Sigma70_r4_2"/>
    <property type="match status" value="1"/>
</dbReference>
<comment type="similarity">
    <text evidence="1">Belongs to the sigma-70 factor family. ECF subfamily.</text>
</comment>
<dbReference type="PANTHER" id="PTHR43133:SF63">
    <property type="entry name" value="RNA POLYMERASE SIGMA FACTOR FECI-RELATED"/>
    <property type="match status" value="1"/>
</dbReference>
<dbReference type="InterPro" id="IPR007627">
    <property type="entry name" value="RNA_pol_sigma70_r2"/>
</dbReference>
<keyword evidence="2" id="KW-0805">Transcription regulation</keyword>
<dbReference type="GO" id="GO:0006352">
    <property type="term" value="P:DNA-templated transcription initiation"/>
    <property type="evidence" value="ECO:0007669"/>
    <property type="project" value="InterPro"/>
</dbReference>
<evidence type="ECO:0000256" key="4">
    <source>
        <dbReference type="ARBA" id="ARBA00023163"/>
    </source>
</evidence>
<evidence type="ECO:0000256" key="2">
    <source>
        <dbReference type="ARBA" id="ARBA00023015"/>
    </source>
</evidence>
<gene>
    <name evidence="7" type="ORF">DNK06_09710</name>
</gene>
<dbReference type="InterPro" id="IPR013249">
    <property type="entry name" value="RNA_pol_sigma70_r4_t2"/>
</dbReference>
<proteinExistence type="inferred from homology"/>
<feature type="domain" description="RNA polymerase sigma-70 region 2" evidence="5">
    <location>
        <begin position="17"/>
        <end position="81"/>
    </location>
</feature>
<dbReference type="AlphaFoldDB" id="A0A4Q9QMM0"/>
<dbReference type="SUPFAM" id="SSF88946">
    <property type="entry name" value="Sigma2 domain of RNA polymerase sigma factors"/>
    <property type="match status" value="1"/>
</dbReference>
<keyword evidence="3" id="KW-0731">Sigma factor</keyword>
<dbReference type="GO" id="GO:0003677">
    <property type="term" value="F:DNA binding"/>
    <property type="evidence" value="ECO:0007669"/>
    <property type="project" value="InterPro"/>
</dbReference>
<dbReference type="SUPFAM" id="SSF88659">
    <property type="entry name" value="Sigma3 and sigma4 domains of RNA polymerase sigma factors"/>
    <property type="match status" value="1"/>
</dbReference>
<evidence type="ECO:0000313" key="8">
    <source>
        <dbReference type="Proteomes" id="UP000292302"/>
    </source>
</evidence>
<dbReference type="InterPro" id="IPR036388">
    <property type="entry name" value="WH-like_DNA-bd_sf"/>
</dbReference>
<accession>A0A4Q9QMM0</accession>
<organism evidence="7 8">
    <name type="scientific">Phytopseudomonas daroniae</name>
    <dbReference type="NCBI Taxonomy" id="2487519"/>
    <lineage>
        <taxon>Bacteria</taxon>
        <taxon>Pseudomonadati</taxon>
        <taxon>Pseudomonadota</taxon>
        <taxon>Gammaproteobacteria</taxon>
        <taxon>Pseudomonadales</taxon>
        <taxon>Pseudomonadaceae</taxon>
        <taxon>Phytopseudomonas</taxon>
    </lineage>
</organism>
<keyword evidence="8" id="KW-1185">Reference proteome</keyword>
<dbReference type="Gene3D" id="1.10.10.10">
    <property type="entry name" value="Winged helix-like DNA-binding domain superfamily/Winged helix DNA-binding domain"/>
    <property type="match status" value="1"/>
</dbReference>
<dbReference type="Pfam" id="PF04542">
    <property type="entry name" value="Sigma70_r2"/>
    <property type="match status" value="1"/>
</dbReference>
<keyword evidence="4" id="KW-0804">Transcription</keyword>
<evidence type="ECO:0000259" key="5">
    <source>
        <dbReference type="Pfam" id="PF04542"/>
    </source>
</evidence>
<evidence type="ECO:0000313" key="7">
    <source>
        <dbReference type="EMBL" id="TBU80759.1"/>
    </source>
</evidence>
<dbReference type="Proteomes" id="UP000292302">
    <property type="component" value="Unassembled WGS sequence"/>
</dbReference>
<dbReference type="EMBL" id="QJUI01000007">
    <property type="protein sequence ID" value="TBU80759.1"/>
    <property type="molecule type" value="Genomic_DNA"/>
</dbReference>
<dbReference type="RefSeq" id="WP_131179829.1">
    <property type="nucleotide sequence ID" value="NZ_QJUI01000007.1"/>
</dbReference>
<dbReference type="InterPro" id="IPR039425">
    <property type="entry name" value="RNA_pol_sigma-70-like"/>
</dbReference>
<dbReference type="Gene3D" id="1.10.1740.10">
    <property type="match status" value="1"/>
</dbReference>
<reference evidence="7 8" key="1">
    <citation type="submission" date="2018-06" db="EMBL/GenBank/DDBJ databases">
        <title>Three novel Pseudomonas species isolated from symptomatic oak.</title>
        <authorList>
            <person name="Bueno-Gonzalez V."/>
            <person name="Brady C."/>
        </authorList>
    </citation>
    <scope>NUCLEOTIDE SEQUENCE [LARGE SCALE GENOMIC DNA]</scope>
    <source>
        <strain evidence="7 8">P9A</strain>
    </source>
</reference>
<dbReference type="GO" id="GO:0016987">
    <property type="term" value="F:sigma factor activity"/>
    <property type="evidence" value="ECO:0007669"/>
    <property type="project" value="UniProtKB-KW"/>
</dbReference>
<dbReference type="NCBIfam" id="TIGR02937">
    <property type="entry name" value="sigma70-ECF"/>
    <property type="match status" value="1"/>
</dbReference>
<dbReference type="FunFam" id="1.10.1740.10:FF:000009">
    <property type="entry name" value="RNA polymerase sigma factor"/>
    <property type="match status" value="1"/>
</dbReference>
<dbReference type="PANTHER" id="PTHR43133">
    <property type="entry name" value="RNA POLYMERASE ECF-TYPE SIGMA FACTO"/>
    <property type="match status" value="1"/>
</dbReference>
<protein>
    <submittedName>
        <fullName evidence="7">RNA polymerase subunit sigma</fullName>
    </submittedName>
</protein>